<evidence type="ECO:0000256" key="4">
    <source>
        <dbReference type="PIRNR" id="PIRNR002756"/>
    </source>
</evidence>
<proteinExistence type="inferred from homology"/>
<organism evidence="7 8">
    <name type="scientific">Pseudonocardia acidicola</name>
    <dbReference type="NCBI Taxonomy" id="2724939"/>
    <lineage>
        <taxon>Bacteria</taxon>
        <taxon>Bacillati</taxon>
        <taxon>Actinomycetota</taxon>
        <taxon>Actinomycetes</taxon>
        <taxon>Pseudonocardiales</taxon>
        <taxon>Pseudonocardiaceae</taxon>
        <taxon>Pseudonocardia</taxon>
    </lineage>
</organism>
<feature type="chain" id="PRO_5047465525" description="Phosphate-binding protein" evidence="5">
    <location>
        <begin position="22"/>
        <end position="369"/>
    </location>
</feature>
<keyword evidence="3 4" id="KW-0592">Phosphate transport</keyword>
<comment type="similarity">
    <text evidence="1 4">Belongs to the PstS family.</text>
</comment>
<evidence type="ECO:0000313" key="7">
    <source>
        <dbReference type="EMBL" id="NMH96397.1"/>
    </source>
</evidence>
<dbReference type="InterPro" id="IPR050962">
    <property type="entry name" value="Phosphate-bind_PstS"/>
</dbReference>
<accession>A0ABX1S6H1</accession>
<dbReference type="Gene3D" id="3.40.190.10">
    <property type="entry name" value="Periplasmic binding protein-like II"/>
    <property type="match status" value="2"/>
</dbReference>
<sequence length="369" mass="37826">MKLSRHGVALSLATAGMVLLAACGTDNGGGTGTSAAAGSTADISCSTGSLTLAGSTAQQNAMSEWTKNYLSTCSGSNINYGGGGSGAGVQQFQQGTIDFAGSDFPLAEGSEQQAADARCKSGPAINLPMVPGPIAVGYNVPGVPTLNLSAATIAQIFDGKVTNWDSPVIAKDNPGVTLPNLPIQTFHRSDGSGTSYNFSNYLANEAKADWTYGANKNWPAPGGQGSKGTQGIAQGVKTTPGGIGYMELSFATQSNIPYAKVGNAAGKFVELTTANVANFLSKAKVVGSGNDLKLQFDYTNTDANAYPNLLVTYEIVCSKGNAPDKLPLIKNFLSYAASTAGQQPLANQGYVPLPDDLRTKVQQAISSLA</sequence>
<keyword evidence="2 4" id="KW-0813">Transport</keyword>
<dbReference type="InterPro" id="IPR005673">
    <property type="entry name" value="ABC_phos-bd_PstS"/>
</dbReference>
<dbReference type="PANTHER" id="PTHR42996:SF1">
    <property type="entry name" value="PHOSPHATE-BINDING PROTEIN PSTS"/>
    <property type="match status" value="1"/>
</dbReference>
<dbReference type="EMBL" id="JAAXLA010000004">
    <property type="protein sequence ID" value="NMH96397.1"/>
    <property type="molecule type" value="Genomic_DNA"/>
</dbReference>
<gene>
    <name evidence="7" type="primary">pstS</name>
    <name evidence="7" type="ORF">HF526_03535</name>
</gene>
<reference evidence="7 8" key="1">
    <citation type="submission" date="2020-04" db="EMBL/GenBank/DDBJ databases">
        <authorList>
            <person name="Klaysubun C."/>
            <person name="Duangmal K."/>
            <person name="Lipun K."/>
        </authorList>
    </citation>
    <scope>NUCLEOTIDE SEQUENCE [LARGE SCALE GENOMIC DNA]</scope>
    <source>
        <strain evidence="7 8">K10HN5</strain>
    </source>
</reference>
<keyword evidence="5" id="KW-0732">Signal</keyword>
<feature type="domain" description="PBP" evidence="6">
    <location>
        <begin position="45"/>
        <end position="338"/>
    </location>
</feature>
<feature type="signal peptide" evidence="5">
    <location>
        <begin position="1"/>
        <end position="21"/>
    </location>
</feature>
<evidence type="ECO:0000259" key="6">
    <source>
        <dbReference type="Pfam" id="PF12849"/>
    </source>
</evidence>
<dbReference type="PIRSF" id="PIRSF002756">
    <property type="entry name" value="PstS"/>
    <property type="match status" value="1"/>
</dbReference>
<dbReference type="Proteomes" id="UP000820669">
    <property type="component" value="Unassembled WGS sequence"/>
</dbReference>
<dbReference type="SUPFAM" id="SSF53850">
    <property type="entry name" value="Periplasmic binding protein-like II"/>
    <property type="match status" value="1"/>
</dbReference>
<protein>
    <recommendedName>
        <fullName evidence="4">Phosphate-binding protein</fullName>
    </recommendedName>
</protein>
<dbReference type="PROSITE" id="PS51257">
    <property type="entry name" value="PROKAR_LIPOPROTEIN"/>
    <property type="match status" value="1"/>
</dbReference>
<evidence type="ECO:0000256" key="3">
    <source>
        <dbReference type="ARBA" id="ARBA00022592"/>
    </source>
</evidence>
<keyword evidence="8" id="KW-1185">Reference proteome</keyword>
<dbReference type="PANTHER" id="PTHR42996">
    <property type="entry name" value="PHOSPHATE-BINDING PROTEIN PSTS"/>
    <property type="match status" value="1"/>
</dbReference>
<name>A0ABX1S6H1_9PSEU</name>
<evidence type="ECO:0000256" key="1">
    <source>
        <dbReference type="ARBA" id="ARBA00008725"/>
    </source>
</evidence>
<comment type="caution">
    <text evidence="7">The sequence shown here is derived from an EMBL/GenBank/DDBJ whole genome shotgun (WGS) entry which is preliminary data.</text>
</comment>
<evidence type="ECO:0000256" key="2">
    <source>
        <dbReference type="ARBA" id="ARBA00022448"/>
    </source>
</evidence>
<dbReference type="NCBIfam" id="TIGR00975">
    <property type="entry name" value="3a0107s03"/>
    <property type="match status" value="1"/>
</dbReference>
<evidence type="ECO:0000256" key="5">
    <source>
        <dbReference type="SAM" id="SignalP"/>
    </source>
</evidence>
<dbReference type="Pfam" id="PF12849">
    <property type="entry name" value="PBP_like_2"/>
    <property type="match status" value="1"/>
</dbReference>
<dbReference type="InterPro" id="IPR024370">
    <property type="entry name" value="PBP_domain"/>
</dbReference>
<evidence type="ECO:0000313" key="8">
    <source>
        <dbReference type="Proteomes" id="UP000820669"/>
    </source>
</evidence>
<dbReference type="CDD" id="cd13565">
    <property type="entry name" value="PBP2_PstS"/>
    <property type="match status" value="1"/>
</dbReference>